<name>A0A4Q1CBW1_9BACT</name>
<dbReference type="PANTHER" id="PTHR41291:SF1">
    <property type="entry name" value="DNA ALKYLATION REPAIR PROTEIN"/>
    <property type="match status" value="1"/>
</dbReference>
<dbReference type="EMBL" id="SDHX01000001">
    <property type="protein sequence ID" value="RXK56595.1"/>
    <property type="molecule type" value="Genomic_DNA"/>
</dbReference>
<dbReference type="CDD" id="cd06561">
    <property type="entry name" value="AlkD_like"/>
    <property type="match status" value="1"/>
</dbReference>
<reference evidence="1 2" key="1">
    <citation type="submission" date="2019-01" db="EMBL/GenBank/DDBJ databases">
        <title>Lacunisphaera sp. strain TWA-58.</title>
        <authorList>
            <person name="Chen W.-M."/>
        </authorList>
    </citation>
    <scope>NUCLEOTIDE SEQUENCE [LARGE SCALE GENOMIC DNA]</scope>
    <source>
        <strain evidence="1 2">TWA-58</strain>
    </source>
</reference>
<dbReference type="InterPro" id="IPR014825">
    <property type="entry name" value="DNA_alkylation"/>
</dbReference>
<evidence type="ECO:0000313" key="1">
    <source>
        <dbReference type="EMBL" id="RXK56595.1"/>
    </source>
</evidence>
<comment type="caution">
    <text evidence="1">The sequence shown here is derived from an EMBL/GenBank/DDBJ whole genome shotgun (WGS) entry which is preliminary data.</text>
</comment>
<protein>
    <submittedName>
        <fullName evidence="1">DNA alkylation repair protein</fullName>
    </submittedName>
</protein>
<sequence length="235" mass="26248">MPAKKPALFTGDPATGAKEALAELKRLSSAKVRDGMARYGLPNDKAWGVGVGEIQKLGKRLGKNQALAEALWATDVYEARLLASFVGEADRLTPRLMDRWCRDFDNWGVVDTVCFKLFEQSPHAWDRIEPWTKLKGEFQCRAGYVLLACVAAHNDGIPDEKFLRYLPLIERGATDERNFVKKGVSWALRMVGLQSPGLRKACTALAKRLTESESASAHWIGREALREFAKLRGKM</sequence>
<keyword evidence="2" id="KW-1185">Reference proteome</keyword>
<accession>A0A4Q1CBW1</accession>
<dbReference type="SUPFAM" id="SSF48371">
    <property type="entry name" value="ARM repeat"/>
    <property type="match status" value="1"/>
</dbReference>
<dbReference type="PANTHER" id="PTHR41291">
    <property type="entry name" value="DNA ALKYLATION REPAIR PROTEIN"/>
    <property type="match status" value="1"/>
</dbReference>
<proteinExistence type="predicted"/>
<dbReference type="OrthoDB" id="9784740at2"/>
<gene>
    <name evidence="1" type="ORF">ESB00_12220</name>
</gene>
<dbReference type="Gene3D" id="1.25.10.90">
    <property type="match status" value="1"/>
</dbReference>
<dbReference type="RefSeq" id="WP_129047963.1">
    <property type="nucleotide sequence ID" value="NZ_SDHX01000001.1"/>
</dbReference>
<dbReference type="InterPro" id="IPR016024">
    <property type="entry name" value="ARM-type_fold"/>
</dbReference>
<dbReference type="Pfam" id="PF08713">
    <property type="entry name" value="DNA_alkylation"/>
    <property type="match status" value="1"/>
</dbReference>
<dbReference type="AlphaFoldDB" id="A0A4Q1CBW1"/>
<evidence type="ECO:0000313" key="2">
    <source>
        <dbReference type="Proteomes" id="UP000290218"/>
    </source>
</evidence>
<dbReference type="Proteomes" id="UP000290218">
    <property type="component" value="Unassembled WGS sequence"/>
</dbReference>
<organism evidence="1 2">
    <name type="scientific">Oleiharenicola lentus</name>
    <dbReference type="NCBI Taxonomy" id="2508720"/>
    <lineage>
        <taxon>Bacteria</taxon>
        <taxon>Pseudomonadati</taxon>
        <taxon>Verrucomicrobiota</taxon>
        <taxon>Opitutia</taxon>
        <taxon>Opitutales</taxon>
        <taxon>Opitutaceae</taxon>
        <taxon>Oleiharenicola</taxon>
    </lineage>
</organism>